<feature type="region of interest" description="Disordered" evidence="1">
    <location>
        <begin position="110"/>
        <end position="153"/>
    </location>
</feature>
<dbReference type="AlphaFoldDB" id="A0A9D4E9R2"/>
<reference evidence="2" key="1">
    <citation type="journal article" date="2019" name="bioRxiv">
        <title>The Genome of the Zebra Mussel, Dreissena polymorpha: A Resource for Invasive Species Research.</title>
        <authorList>
            <person name="McCartney M.A."/>
            <person name="Auch B."/>
            <person name="Kono T."/>
            <person name="Mallez S."/>
            <person name="Zhang Y."/>
            <person name="Obille A."/>
            <person name="Becker A."/>
            <person name="Abrahante J.E."/>
            <person name="Garbe J."/>
            <person name="Badalamenti J.P."/>
            <person name="Herman A."/>
            <person name="Mangelson H."/>
            <person name="Liachko I."/>
            <person name="Sullivan S."/>
            <person name="Sone E.D."/>
            <person name="Koren S."/>
            <person name="Silverstein K.A.T."/>
            <person name="Beckman K.B."/>
            <person name="Gohl D.M."/>
        </authorList>
    </citation>
    <scope>NUCLEOTIDE SEQUENCE</scope>
    <source>
        <strain evidence="2">Duluth1</strain>
        <tissue evidence="2">Whole animal</tissue>
    </source>
</reference>
<gene>
    <name evidence="2" type="ORF">DPMN_175802</name>
</gene>
<proteinExistence type="predicted"/>
<feature type="compositionally biased region" description="Polar residues" evidence="1">
    <location>
        <begin position="35"/>
        <end position="47"/>
    </location>
</feature>
<evidence type="ECO:0000313" key="2">
    <source>
        <dbReference type="EMBL" id="KAH3774420.1"/>
    </source>
</evidence>
<feature type="region of interest" description="Disordered" evidence="1">
    <location>
        <begin position="1"/>
        <end position="65"/>
    </location>
</feature>
<sequence length="153" mass="16140">MQTILSTTSEPATLEGGSSGSHHTSHASSGRRHISNNNHASYPNSGPLQHIKPGWPPSSHNADHPVYHQRACHSGVKQGSAIGHVTTCDNSHSSSGLRHTSHARHVSSGHCLTSHASSGRCHTSHSSSGRCHTSHASYPSSGPLQPIQHIKRG</sequence>
<dbReference type="Proteomes" id="UP000828390">
    <property type="component" value="Unassembled WGS sequence"/>
</dbReference>
<accession>A0A9D4E9R2</accession>
<evidence type="ECO:0000313" key="3">
    <source>
        <dbReference type="Proteomes" id="UP000828390"/>
    </source>
</evidence>
<comment type="caution">
    <text evidence="2">The sequence shown here is derived from an EMBL/GenBank/DDBJ whole genome shotgun (WGS) entry which is preliminary data.</text>
</comment>
<feature type="compositionally biased region" description="Polar residues" evidence="1">
    <location>
        <begin position="1"/>
        <end position="11"/>
    </location>
</feature>
<protein>
    <submittedName>
        <fullName evidence="2">Uncharacterized protein</fullName>
    </submittedName>
</protein>
<keyword evidence="3" id="KW-1185">Reference proteome</keyword>
<dbReference type="EMBL" id="JAIWYP010000009">
    <property type="protein sequence ID" value="KAH3774420.1"/>
    <property type="molecule type" value="Genomic_DNA"/>
</dbReference>
<feature type="compositionally biased region" description="Low complexity" evidence="1">
    <location>
        <begin position="117"/>
        <end position="135"/>
    </location>
</feature>
<evidence type="ECO:0000256" key="1">
    <source>
        <dbReference type="SAM" id="MobiDB-lite"/>
    </source>
</evidence>
<organism evidence="2 3">
    <name type="scientific">Dreissena polymorpha</name>
    <name type="common">Zebra mussel</name>
    <name type="synonym">Mytilus polymorpha</name>
    <dbReference type="NCBI Taxonomy" id="45954"/>
    <lineage>
        <taxon>Eukaryota</taxon>
        <taxon>Metazoa</taxon>
        <taxon>Spiralia</taxon>
        <taxon>Lophotrochozoa</taxon>
        <taxon>Mollusca</taxon>
        <taxon>Bivalvia</taxon>
        <taxon>Autobranchia</taxon>
        <taxon>Heteroconchia</taxon>
        <taxon>Euheterodonta</taxon>
        <taxon>Imparidentia</taxon>
        <taxon>Neoheterodontei</taxon>
        <taxon>Myida</taxon>
        <taxon>Dreissenoidea</taxon>
        <taxon>Dreissenidae</taxon>
        <taxon>Dreissena</taxon>
    </lineage>
</organism>
<feature type="compositionally biased region" description="Basic residues" evidence="1">
    <location>
        <begin position="23"/>
        <end position="34"/>
    </location>
</feature>
<reference evidence="2" key="2">
    <citation type="submission" date="2020-11" db="EMBL/GenBank/DDBJ databases">
        <authorList>
            <person name="McCartney M.A."/>
            <person name="Auch B."/>
            <person name="Kono T."/>
            <person name="Mallez S."/>
            <person name="Becker A."/>
            <person name="Gohl D.M."/>
            <person name="Silverstein K.A.T."/>
            <person name="Koren S."/>
            <person name="Bechman K.B."/>
            <person name="Herman A."/>
            <person name="Abrahante J.E."/>
            <person name="Garbe J."/>
        </authorList>
    </citation>
    <scope>NUCLEOTIDE SEQUENCE</scope>
    <source>
        <strain evidence="2">Duluth1</strain>
        <tissue evidence="2">Whole animal</tissue>
    </source>
</reference>
<name>A0A9D4E9R2_DREPO</name>